<dbReference type="EMBL" id="BQNB010010450">
    <property type="protein sequence ID" value="GJS77469.1"/>
    <property type="molecule type" value="Genomic_DNA"/>
</dbReference>
<dbReference type="Pfam" id="PF00665">
    <property type="entry name" value="rve"/>
    <property type="match status" value="1"/>
</dbReference>
<dbReference type="CDD" id="cd09279">
    <property type="entry name" value="RNase_HI_like"/>
    <property type="match status" value="1"/>
</dbReference>
<keyword evidence="4" id="KW-1185">Reference proteome</keyword>
<organism evidence="3 4">
    <name type="scientific">Tanacetum coccineum</name>
    <dbReference type="NCBI Taxonomy" id="301880"/>
    <lineage>
        <taxon>Eukaryota</taxon>
        <taxon>Viridiplantae</taxon>
        <taxon>Streptophyta</taxon>
        <taxon>Embryophyta</taxon>
        <taxon>Tracheophyta</taxon>
        <taxon>Spermatophyta</taxon>
        <taxon>Magnoliopsida</taxon>
        <taxon>eudicotyledons</taxon>
        <taxon>Gunneridae</taxon>
        <taxon>Pentapetalae</taxon>
        <taxon>asterids</taxon>
        <taxon>campanulids</taxon>
        <taxon>Asterales</taxon>
        <taxon>Asteraceae</taxon>
        <taxon>Asteroideae</taxon>
        <taxon>Anthemideae</taxon>
        <taxon>Anthemidinae</taxon>
        <taxon>Tanacetum</taxon>
    </lineage>
</organism>
<dbReference type="InterPro" id="IPR002156">
    <property type="entry name" value="RNaseH_domain"/>
</dbReference>
<dbReference type="Gene3D" id="3.30.420.10">
    <property type="entry name" value="Ribonuclease H-like superfamily/Ribonuclease H"/>
    <property type="match status" value="2"/>
</dbReference>
<feature type="domain" description="Integrase catalytic" evidence="2">
    <location>
        <begin position="569"/>
        <end position="736"/>
    </location>
</feature>
<evidence type="ECO:0000256" key="1">
    <source>
        <dbReference type="SAM" id="MobiDB-lite"/>
    </source>
</evidence>
<dbReference type="PROSITE" id="PS50994">
    <property type="entry name" value="INTEGRASE"/>
    <property type="match status" value="1"/>
</dbReference>
<evidence type="ECO:0000259" key="2">
    <source>
        <dbReference type="PROSITE" id="PS50994"/>
    </source>
</evidence>
<protein>
    <submittedName>
        <fullName evidence="3">Reverse transcriptase domain-containing protein</fullName>
    </submittedName>
</protein>
<dbReference type="Gene3D" id="1.10.340.70">
    <property type="match status" value="1"/>
</dbReference>
<evidence type="ECO:0000313" key="3">
    <source>
        <dbReference type="EMBL" id="GJS77469.1"/>
    </source>
</evidence>
<feature type="region of interest" description="Disordered" evidence="1">
    <location>
        <begin position="131"/>
        <end position="152"/>
    </location>
</feature>
<dbReference type="InterPro" id="IPR043128">
    <property type="entry name" value="Rev_trsase/Diguanyl_cyclase"/>
</dbReference>
<feature type="compositionally biased region" description="Basic and acidic residues" evidence="1">
    <location>
        <begin position="138"/>
        <end position="152"/>
    </location>
</feature>
<reference evidence="3" key="2">
    <citation type="submission" date="2022-01" db="EMBL/GenBank/DDBJ databases">
        <authorList>
            <person name="Yamashiro T."/>
            <person name="Shiraishi A."/>
            <person name="Satake H."/>
            <person name="Nakayama K."/>
        </authorList>
    </citation>
    <scope>NUCLEOTIDE SEQUENCE</scope>
</reference>
<dbReference type="PANTHER" id="PTHR48475:SF2">
    <property type="entry name" value="RIBONUCLEASE H"/>
    <property type="match status" value="1"/>
</dbReference>
<dbReference type="SUPFAM" id="SSF53098">
    <property type="entry name" value="Ribonuclease H-like"/>
    <property type="match status" value="1"/>
</dbReference>
<keyword evidence="3" id="KW-0808">Transferase</keyword>
<keyword evidence="3" id="KW-0548">Nucleotidyltransferase</keyword>
<gene>
    <name evidence="3" type="ORF">Tco_0727350</name>
</gene>
<comment type="caution">
    <text evidence="3">The sequence shown here is derived from an EMBL/GenBank/DDBJ whole genome shotgun (WGS) entry which is preliminary data.</text>
</comment>
<dbReference type="Gene3D" id="3.30.70.270">
    <property type="match status" value="2"/>
</dbReference>
<proteinExistence type="predicted"/>
<dbReference type="InterPro" id="IPR043502">
    <property type="entry name" value="DNA/RNA_pol_sf"/>
</dbReference>
<evidence type="ECO:0000313" key="4">
    <source>
        <dbReference type="Proteomes" id="UP001151760"/>
    </source>
</evidence>
<dbReference type="PANTHER" id="PTHR48475">
    <property type="entry name" value="RIBONUCLEASE H"/>
    <property type="match status" value="1"/>
</dbReference>
<dbReference type="SUPFAM" id="SSF56672">
    <property type="entry name" value="DNA/RNA polymerases"/>
    <property type="match status" value="1"/>
</dbReference>
<dbReference type="InterPro" id="IPR036397">
    <property type="entry name" value="RNaseH_sf"/>
</dbReference>
<dbReference type="GO" id="GO:0003964">
    <property type="term" value="F:RNA-directed DNA polymerase activity"/>
    <property type="evidence" value="ECO:0007669"/>
    <property type="project" value="UniProtKB-KW"/>
</dbReference>
<dbReference type="InterPro" id="IPR001584">
    <property type="entry name" value="Integrase_cat-core"/>
</dbReference>
<dbReference type="Proteomes" id="UP001151760">
    <property type="component" value="Unassembled WGS sequence"/>
</dbReference>
<keyword evidence="3" id="KW-0695">RNA-directed DNA polymerase</keyword>
<dbReference type="Pfam" id="PF13456">
    <property type="entry name" value="RVT_3"/>
    <property type="match status" value="1"/>
</dbReference>
<sequence>MPNNVKTYDGTRDLEDHVKKFQAAAQVERWAMPTWCHIFNSAIIGTARVWFDELLQERLARIHGLNTAFLAYLMTAKRMAPECMRVSGFMHGVNNPELKKSLNEHVLKAVEEMMTVTTAFIRGETVAASKKKGHAPWKQHDQPKRHVSERKNRFQKSDSKLCPCQRNYVPTTDYQQGDRRSACYRSGNWRTHDPPHPKLGGNIEVYVDDLVIKSYTEAEMLRDIDETLCTLQRINMKLNPKKYTFGAVEGMFLGYMISPEGIKPCPDKTEDVLFLTKSVEKSLPLFKTLKNCIKKSDFHWTPKTEQAFKQLKQHLSELPLLVAPKPKEELIVYLSTSHGAISAVLMTERGTVQTSVYFFTASNNEAEYEALIAGLRIAAQIGVCNVQVSVDSKLVANQVLGTYVSKEENMVEYLEKAKNMISGFANFSISQVPRSKNKKADTLSKITSTSFTHLSKQVLVEVLKEKSIHEEEVVTVVEEEGPTWMTPIIEYLKDKTLPDDRKEASKHPNYVIREIQEGLCSMHAGPRSVVAKAMQLGYYWPTMHWDARDMICTCNDCQIHHPVPRNPQQPLTPITALWSFYKWGIDIGGPFPKGPGKVKFLIVAMDYFTKWIEAKAVATITSNQVKKFVWDIIVCRFGLPGEIVSDNGKQFSDNPFKDWCEKLNITQRFASMKHPHSNGLVERANRSLGEGIKARLGEVNKNWIEELPHVLWAHRMMIKSSHDTVHNDEELRLNLDLLEERHERAAIREAKAKLKITKYYNARVRGVTFRPGDFIYCSNEASHAMDGRKLGQKWEVPYEVTEALGDGAYKLRSMDGAILPRT</sequence>
<reference evidence="3" key="1">
    <citation type="journal article" date="2022" name="Int. J. Mol. Sci.">
        <title>Draft Genome of Tanacetum Coccineum: Genomic Comparison of Closely Related Tanacetum-Family Plants.</title>
        <authorList>
            <person name="Yamashiro T."/>
            <person name="Shiraishi A."/>
            <person name="Nakayama K."/>
            <person name="Satake H."/>
        </authorList>
    </citation>
    <scope>NUCLEOTIDE SEQUENCE</scope>
</reference>
<dbReference type="InterPro" id="IPR012337">
    <property type="entry name" value="RNaseH-like_sf"/>
</dbReference>
<name>A0ABQ4YI66_9ASTR</name>
<accession>A0ABQ4YI66</accession>